<organism evidence="1">
    <name type="scientific">Oryza nivara</name>
    <name type="common">Indian wild rice</name>
    <name type="synonym">Oryza sativa f. spontanea</name>
    <dbReference type="NCBI Taxonomy" id="4536"/>
    <lineage>
        <taxon>Eukaryota</taxon>
        <taxon>Viridiplantae</taxon>
        <taxon>Streptophyta</taxon>
        <taxon>Embryophyta</taxon>
        <taxon>Tracheophyta</taxon>
        <taxon>Spermatophyta</taxon>
        <taxon>Magnoliopsida</taxon>
        <taxon>Liliopsida</taxon>
        <taxon>Poales</taxon>
        <taxon>Poaceae</taxon>
        <taxon>BOP clade</taxon>
        <taxon>Oryzoideae</taxon>
        <taxon>Oryzeae</taxon>
        <taxon>Oryzinae</taxon>
        <taxon>Oryza</taxon>
    </lineage>
</organism>
<evidence type="ECO:0000313" key="2">
    <source>
        <dbReference type="Proteomes" id="UP000006591"/>
    </source>
</evidence>
<dbReference type="Proteomes" id="UP000006591">
    <property type="component" value="Chromosome 1"/>
</dbReference>
<proteinExistence type="predicted"/>
<evidence type="ECO:0000313" key="1">
    <source>
        <dbReference type="EnsemblPlants" id="ONIVA01G42960.1"/>
    </source>
</evidence>
<keyword evidence="2" id="KW-1185">Reference proteome</keyword>
<dbReference type="AlphaFoldDB" id="A0A0E0FW32"/>
<reference evidence="1" key="1">
    <citation type="submission" date="2015-04" db="UniProtKB">
        <authorList>
            <consortium name="EnsemblPlants"/>
        </authorList>
    </citation>
    <scope>IDENTIFICATION</scope>
    <source>
        <strain evidence="1">SL10</strain>
    </source>
</reference>
<accession>A0A0E0FW32</accession>
<reference evidence="1" key="2">
    <citation type="submission" date="2018-04" db="EMBL/GenBank/DDBJ databases">
        <title>OnivRS2 (Oryza nivara Reference Sequence Version 2).</title>
        <authorList>
            <person name="Zhang J."/>
            <person name="Kudrna D."/>
            <person name="Lee S."/>
            <person name="Talag J."/>
            <person name="Rajasekar S."/>
            <person name="Welchert J."/>
            <person name="Hsing Y.-I."/>
            <person name="Wing R.A."/>
        </authorList>
    </citation>
    <scope>NUCLEOTIDE SEQUENCE [LARGE SCALE GENOMIC DNA]</scope>
</reference>
<dbReference type="HOGENOM" id="CLU_2945596_0_0_1"/>
<name>A0A0E0FW32_ORYNI</name>
<sequence length="60" mass="7001">MCGTVGLAPIIRIVRLSVPNELQDEPMHTWIIKSWILKYEDSTYSVFLDNENPSLRKRIL</sequence>
<protein>
    <submittedName>
        <fullName evidence="1">Uncharacterized protein</fullName>
    </submittedName>
</protein>
<dbReference type="Gramene" id="ONIVA01G42960.1">
    <property type="protein sequence ID" value="ONIVA01G42960.1"/>
    <property type="gene ID" value="ONIVA01G42960"/>
</dbReference>
<dbReference type="EnsemblPlants" id="ONIVA01G42960.1">
    <property type="protein sequence ID" value="ONIVA01G42960.1"/>
    <property type="gene ID" value="ONIVA01G42960"/>
</dbReference>